<reference evidence="3 4" key="1">
    <citation type="journal article" date="2004" name="Nat. Biotechnol.">
        <title>The genome sequence of the capnophilic rumen bacterium Mannheimia succiniciproducens.</title>
        <authorList>
            <person name="Hong S.H."/>
            <person name="Kim J.S."/>
            <person name="Lee S.Y."/>
            <person name="In Y.H."/>
            <person name="Choi S.S."/>
            <person name="Rih J.-K."/>
            <person name="Kim C.H."/>
            <person name="Jeong H."/>
            <person name="Hur C.G."/>
            <person name="Kim J.J."/>
        </authorList>
    </citation>
    <scope>NUCLEOTIDE SEQUENCE [LARGE SCALE GENOMIC DNA]</scope>
    <source>
        <strain evidence="4">KCTC 0769BP / MBEL55E</strain>
    </source>
</reference>
<dbReference type="HOGENOM" id="CLU_1823646_0_0_6"/>
<dbReference type="AlphaFoldDB" id="Q65VX3"/>
<protein>
    <recommendedName>
        <fullName evidence="2">DUF1468 domain-containing protein</fullName>
    </recommendedName>
</protein>
<evidence type="ECO:0000259" key="2">
    <source>
        <dbReference type="Pfam" id="PF07331"/>
    </source>
</evidence>
<proteinExistence type="predicted"/>
<evidence type="ECO:0000313" key="3">
    <source>
        <dbReference type="EMBL" id="AAU36887.1"/>
    </source>
</evidence>
<keyword evidence="1" id="KW-1133">Transmembrane helix</keyword>
<feature type="transmembrane region" description="Helical" evidence="1">
    <location>
        <begin position="75"/>
        <end position="108"/>
    </location>
</feature>
<dbReference type="eggNOG" id="ENOG50338YZ">
    <property type="taxonomic scope" value="Bacteria"/>
</dbReference>
<organism evidence="3 4">
    <name type="scientific">Mannheimia succiniciproducens (strain KCTC 0769BP / MBEL55E)</name>
    <dbReference type="NCBI Taxonomy" id="221988"/>
    <lineage>
        <taxon>Bacteria</taxon>
        <taxon>Pseudomonadati</taxon>
        <taxon>Pseudomonadota</taxon>
        <taxon>Gammaproteobacteria</taxon>
        <taxon>Pasteurellales</taxon>
        <taxon>Pasteurellaceae</taxon>
        <taxon>Basfia</taxon>
    </lineage>
</organism>
<accession>Q65VX3</accession>
<name>Q65VX3_MANSM</name>
<evidence type="ECO:0000256" key="1">
    <source>
        <dbReference type="SAM" id="Phobius"/>
    </source>
</evidence>
<dbReference type="Pfam" id="PF07331">
    <property type="entry name" value="TctB"/>
    <property type="match status" value="1"/>
</dbReference>
<evidence type="ECO:0000313" key="4">
    <source>
        <dbReference type="Proteomes" id="UP000000607"/>
    </source>
</evidence>
<keyword evidence="4" id="KW-1185">Reference proteome</keyword>
<dbReference type="EMBL" id="AE016827">
    <property type="protein sequence ID" value="AAU36887.1"/>
    <property type="molecule type" value="Genomic_DNA"/>
</dbReference>
<sequence>MFRLITPIALFFFGLFVSIYSYQSYGDFAEYGAAFYPTAVGVLVSFFSLVDFIMELRIKDKYVFQHFDFFQDGKIILLIIAIISFYIFVADYLGFIITTSLILIFLTLPFLEKYKLLTALLLIILSIGIYLLFARVLLVGLPSGIIFE</sequence>
<dbReference type="Proteomes" id="UP000000607">
    <property type="component" value="Chromosome"/>
</dbReference>
<gene>
    <name evidence="3" type="ordered locus">MS0280</name>
</gene>
<feature type="domain" description="DUF1468" evidence="2">
    <location>
        <begin position="8"/>
        <end position="142"/>
    </location>
</feature>
<feature type="transmembrane region" description="Helical" evidence="1">
    <location>
        <begin position="114"/>
        <end position="133"/>
    </location>
</feature>
<dbReference type="RefSeq" id="WP_011199462.1">
    <property type="nucleotide sequence ID" value="NC_006300.1"/>
</dbReference>
<keyword evidence="1" id="KW-0472">Membrane</keyword>
<dbReference type="OrthoDB" id="6460484at2"/>
<dbReference type="KEGG" id="msu:MS0280"/>
<feature type="transmembrane region" description="Helical" evidence="1">
    <location>
        <begin position="31"/>
        <end position="54"/>
    </location>
</feature>
<dbReference type="STRING" id="221988.MS0280"/>
<keyword evidence="1" id="KW-0812">Transmembrane</keyword>
<dbReference type="InterPro" id="IPR009936">
    <property type="entry name" value="DUF1468"/>
</dbReference>